<protein>
    <submittedName>
        <fullName evidence="6">Hypothetical membrane protein</fullName>
    </submittedName>
</protein>
<accession>E8N1X5</accession>
<dbReference type="GO" id="GO:0005384">
    <property type="term" value="F:manganese ion transmembrane transporter activity"/>
    <property type="evidence" value="ECO:0007669"/>
    <property type="project" value="InterPro"/>
</dbReference>
<dbReference type="PANTHER" id="PTHR31851">
    <property type="entry name" value="FE(2+)/MN(2+) TRANSPORTER PCL1"/>
    <property type="match status" value="1"/>
</dbReference>
<dbReference type="RefSeq" id="WP_013561267.1">
    <property type="nucleotide sequence ID" value="NC_014960.1"/>
</dbReference>
<evidence type="ECO:0000313" key="6">
    <source>
        <dbReference type="EMBL" id="BAJ64922.1"/>
    </source>
</evidence>
<feature type="transmembrane region" description="Helical" evidence="5">
    <location>
        <begin position="48"/>
        <end position="73"/>
    </location>
</feature>
<gene>
    <name evidence="6" type="ordered locus">ANT_28960</name>
</gene>
<dbReference type="eggNOG" id="COG1814">
    <property type="taxonomic scope" value="Bacteria"/>
</dbReference>
<evidence type="ECO:0000256" key="4">
    <source>
        <dbReference type="ARBA" id="ARBA00023136"/>
    </source>
</evidence>
<keyword evidence="2 5" id="KW-0812">Transmembrane</keyword>
<evidence type="ECO:0000256" key="1">
    <source>
        <dbReference type="ARBA" id="ARBA00004127"/>
    </source>
</evidence>
<dbReference type="AlphaFoldDB" id="E8N1X5"/>
<dbReference type="GO" id="GO:0012505">
    <property type="term" value="C:endomembrane system"/>
    <property type="evidence" value="ECO:0007669"/>
    <property type="project" value="UniProtKB-SubCell"/>
</dbReference>
<dbReference type="Pfam" id="PF01988">
    <property type="entry name" value="VIT1"/>
    <property type="match status" value="1"/>
</dbReference>
<reference evidence="6 7" key="1">
    <citation type="submission" date="2010-12" db="EMBL/GenBank/DDBJ databases">
        <title>Whole genome sequence of Anaerolinea thermophila UNI-1.</title>
        <authorList>
            <person name="Narita-Yamada S."/>
            <person name="Kishi E."/>
            <person name="Watanabe Y."/>
            <person name="Takasaki K."/>
            <person name="Ankai A."/>
            <person name="Oguchi A."/>
            <person name="Fukui S."/>
            <person name="Takahashi M."/>
            <person name="Yashiro I."/>
            <person name="Hosoyama A."/>
            <person name="Sekiguchi Y."/>
            <person name="Hanada S."/>
            <person name="Fujita N."/>
        </authorList>
    </citation>
    <scope>NUCLEOTIDE SEQUENCE [LARGE SCALE GENOMIC DNA]</scope>
    <source>
        <strain evidence="7">DSM 14523 / JCM 11388 / NBRC 100420 / UNI-1</strain>
    </source>
</reference>
<dbReference type="STRING" id="926569.ANT_28960"/>
<evidence type="ECO:0000256" key="2">
    <source>
        <dbReference type="ARBA" id="ARBA00022692"/>
    </source>
</evidence>
<dbReference type="Proteomes" id="UP000008922">
    <property type="component" value="Chromosome"/>
</dbReference>
<proteinExistence type="predicted"/>
<organism evidence="6 7">
    <name type="scientific">Anaerolinea thermophila (strain DSM 14523 / JCM 11388 / NBRC 100420 / UNI-1)</name>
    <dbReference type="NCBI Taxonomy" id="926569"/>
    <lineage>
        <taxon>Bacteria</taxon>
        <taxon>Bacillati</taxon>
        <taxon>Chloroflexota</taxon>
        <taxon>Anaerolineae</taxon>
        <taxon>Anaerolineales</taxon>
        <taxon>Anaerolineaceae</taxon>
        <taxon>Anaerolinea</taxon>
    </lineage>
</organism>
<dbReference type="InParanoid" id="E8N1X5"/>
<dbReference type="HOGENOM" id="CLU_038957_2_0_0"/>
<dbReference type="GO" id="GO:0030026">
    <property type="term" value="P:intracellular manganese ion homeostasis"/>
    <property type="evidence" value="ECO:0007669"/>
    <property type="project" value="InterPro"/>
</dbReference>
<evidence type="ECO:0000256" key="5">
    <source>
        <dbReference type="SAM" id="Phobius"/>
    </source>
</evidence>
<dbReference type="EMBL" id="AP012029">
    <property type="protein sequence ID" value="BAJ64922.1"/>
    <property type="molecule type" value="Genomic_DNA"/>
</dbReference>
<feature type="transmembrane region" description="Helical" evidence="5">
    <location>
        <begin position="214"/>
        <end position="237"/>
    </location>
</feature>
<keyword evidence="7" id="KW-1185">Reference proteome</keyword>
<dbReference type="KEGG" id="atm:ANT_28960"/>
<name>E8N1X5_ANATU</name>
<sequence>MSFSKRLEDARKGFLKGDPELSAKAHDVQAIRRAMHHRERHASAGSEYIGSMVYGGLDGIITTFAVVSGVAGAGLKPEIIIILGLANVFADGFSMATGAYLSEKSEMELYERERQRESWEVEHFPEAEKEELRQLYLAQGYPEEDANQMVEIKARDKQRWVDAMMLEELNLLPADTKPLTSALVTFGAFVIAGLLPLMVFLLDWLLPFSLSGQSAFWISVGVSGLALFGLGAAKVLVTERPPLRSGLEMLLVGGLAAAVAYLVGMFLRSLGLNG</sequence>
<feature type="transmembrane region" description="Helical" evidence="5">
    <location>
        <begin position="179"/>
        <end position="202"/>
    </location>
</feature>
<keyword evidence="3 5" id="KW-1133">Transmembrane helix</keyword>
<keyword evidence="4 5" id="KW-0472">Membrane</keyword>
<feature type="transmembrane region" description="Helical" evidence="5">
    <location>
        <begin position="249"/>
        <end position="267"/>
    </location>
</feature>
<evidence type="ECO:0000256" key="3">
    <source>
        <dbReference type="ARBA" id="ARBA00022989"/>
    </source>
</evidence>
<dbReference type="InterPro" id="IPR008217">
    <property type="entry name" value="Ccc1_fam"/>
</dbReference>
<comment type="subcellular location">
    <subcellularLocation>
        <location evidence="1">Endomembrane system</location>
        <topology evidence="1">Multi-pass membrane protein</topology>
    </subcellularLocation>
</comment>
<evidence type="ECO:0000313" key="7">
    <source>
        <dbReference type="Proteomes" id="UP000008922"/>
    </source>
</evidence>
<feature type="transmembrane region" description="Helical" evidence="5">
    <location>
        <begin position="79"/>
        <end position="102"/>
    </location>
</feature>